<name>A0A1A9VHP5_GLOAU</name>
<protein>
    <submittedName>
        <fullName evidence="1">Uncharacterized protein</fullName>
    </submittedName>
</protein>
<organism evidence="1 2">
    <name type="scientific">Glossina austeni</name>
    <name type="common">Savannah tsetse fly</name>
    <dbReference type="NCBI Taxonomy" id="7395"/>
    <lineage>
        <taxon>Eukaryota</taxon>
        <taxon>Metazoa</taxon>
        <taxon>Ecdysozoa</taxon>
        <taxon>Arthropoda</taxon>
        <taxon>Hexapoda</taxon>
        <taxon>Insecta</taxon>
        <taxon>Pterygota</taxon>
        <taxon>Neoptera</taxon>
        <taxon>Endopterygota</taxon>
        <taxon>Diptera</taxon>
        <taxon>Brachycera</taxon>
        <taxon>Muscomorpha</taxon>
        <taxon>Hippoboscoidea</taxon>
        <taxon>Glossinidae</taxon>
        <taxon>Glossina</taxon>
    </lineage>
</organism>
<proteinExistence type="predicted"/>
<evidence type="ECO:0000313" key="2">
    <source>
        <dbReference type="Proteomes" id="UP000078200"/>
    </source>
</evidence>
<dbReference type="Proteomes" id="UP000078200">
    <property type="component" value="Unassembled WGS sequence"/>
</dbReference>
<sequence>MHCTNSGKNQLSSFSAVDVVAVVVFAANNIITVDKCCASGLNGDGSDGCINKLVQLQHLRTTVQQVFYLKNNQYISAYPMRFVLLYVQQYYSPKHVPLSCAIVTLVILDSLHVLATKRVEEIRQTSEKTIKPCVERIRLTLQISSAAFKARCTYGRTHT</sequence>
<evidence type="ECO:0000313" key="1">
    <source>
        <dbReference type="EnsemblMetazoa" id="GAUT037779-PA"/>
    </source>
</evidence>
<dbReference type="EnsemblMetazoa" id="GAUT037779-RA">
    <property type="protein sequence ID" value="GAUT037779-PA"/>
    <property type="gene ID" value="GAUT037779"/>
</dbReference>
<dbReference type="AlphaFoldDB" id="A0A1A9VHP5"/>
<keyword evidence="2" id="KW-1185">Reference proteome</keyword>
<accession>A0A1A9VHP5</accession>
<reference evidence="1" key="1">
    <citation type="submission" date="2020-05" db="UniProtKB">
        <authorList>
            <consortium name="EnsemblMetazoa"/>
        </authorList>
    </citation>
    <scope>IDENTIFICATION</scope>
    <source>
        <strain evidence="1">TTRI</strain>
    </source>
</reference>
<dbReference type="VEuPathDB" id="VectorBase:GAUT037779"/>